<accession>A0A2W6P6K3</accession>
<organism evidence="1 2">
    <name type="scientific">Paenibacillus silvae</name>
    <dbReference type="NCBI Taxonomy" id="1325358"/>
    <lineage>
        <taxon>Bacteria</taxon>
        <taxon>Bacillati</taxon>
        <taxon>Bacillota</taxon>
        <taxon>Bacilli</taxon>
        <taxon>Bacillales</taxon>
        <taxon>Paenibacillaceae</taxon>
        <taxon>Paenibacillus</taxon>
    </lineage>
</organism>
<dbReference type="EMBL" id="QKWW01000062">
    <property type="protein sequence ID" value="PZT53746.1"/>
    <property type="molecule type" value="Genomic_DNA"/>
</dbReference>
<gene>
    <name evidence="1" type="ORF">DN757_20540</name>
</gene>
<evidence type="ECO:0000313" key="2">
    <source>
        <dbReference type="Proteomes" id="UP000249204"/>
    </source>
</evidence>
<proteinExistence type="predicted"/>
<dbReference type="AlphaFoldDB" id="A0A2W6P6K3"/>
<evidence type="ECO:0000313" key="1">
    <source>
        <dbReference type="EMBL" id="PZT53746.1"/>
    </source>
</evidence>
<dbReference type="RefSeq" id="WP_111272052.1">
    <property type="nucleotide sequence ID" value="NZ_QKWW01000062.1"/>
</dbReference>
<comment type="caution">
    <text evidence="1">The sequence shown here is derived from an EMBL/GenBank/DDBJ whole genome shotgun (WGS) entry which is preliminary data.</text>
</comment>
<sequence length="133" mass="15342">MERITRMDKVIFRTNLLQALEKIQTRDQLQYEDIQLLIEPVPEPDKSLNGADEMMRLVVLAPENVAHRHFTVEEAVELLCWHVPLVPLWIDVSLAGVEQDGKRAVFKLRCSSRLRKPTQLLFADTGHAPFRVT</sequence>
<dbReference type="Proteomes" id="UP000249204">
    <property type="component" value="Unassembled WGS sequence"/>
</dbReference>
<reference evidence="1 2" key="1">
    <citation type="submission" date="2018-06" db="EMBL/GenBank/DDBJ databases">
        <title>Isolation of heavy metals resistant Paenibacillus silvae NC2 from Gold-Copper mine in ZiJin, China.</title>
        <authorList>
            <person name="Xu J."/>
            <person name="Mazhar H.S."/>
            <person name="Rensing C."/>
        </authorList>
    </citation>
    <scope>NUCLEOTIDE SEQUENCE [LARGE SCALE GENOMIC DNA]</scope>
    <source>
        <strain evidence="1 2">NC2</strain>
    </source>
</reference>
<name>A0A2W6P6K3_9BACL</name>
<protein>
    <submittedName>
        <fullName evidence="1">Uncharacterized protein</fullName>
    </submittedName>
</protein>